<proteinExistence type="predicted"/>
<sequence length="194" mass="22884">MSLSLTAAINRYTSLIEENFKINYLRQFESGYISYKLLRNKTFIHTEISHGRDYIKVIISYTYIENNVELDIKSSIVHSYISTTDCSKFRVGDIRMFYDSVPRGNVFNIKENTQVSWATANIGIHENPFNLNYISNNKYIRLETGDIFVCINDSMVNELQEHMHVHSICTDKTKKFYVREIDLNMLHYKKHIME</sequence>
<reference evidence="2" key="1">
    <citation type="journal article" date="2020" name="bioRxiv">
        <title>Integrative omics analysis of Pseudomonas aeruginosa virus PA5oct highlights the molecular complexity of jumbo phages.</title>
        <authorList>
            <person name="Lood C."/>
            <person name="Danis-Wlodarczyk K."/>
            <person name="Blasdel B.G."/>
            <person name="Jang H.B."/>
            <person name="Vandenheuvel D."/>
            <person name="Briers Y."/>
            <person name="Noben J.-P."/>
            <person name="van Noort V."/>
            <person name="Drulis-Kawa Z."/>
            <person name="Lavigne R."/>
        </authorList>
    </citation>
    <scope>NUCLEOTIDE SEQUENCE [LARGE SCALE GENOMIC DNA]</scope>
</reference>
<keyword evidence="2" id="KW-1185">Reference proteome</keyword>
<dbReference type="Proteomes" id="UP000316733">
    <property type="component" value="Segment"/>
</dbReference>
<name>A0A4Y5JWX6_9CAUD</name>
<gene>
    <name evidence="1" type="ORF">EST35_0050</name>
</gene>
<accession>A0A4Y5JWX6</accession>
<dbReference type="EMBL" id="MK797984">
    <property type="protein sequence ID" value="QCG75933.1"/>
    <property type="molecule type" value="Genomic_DNA"/>
</dbReference>
<organism evidence="1 2">
    <name type="scientific">Pseudomonas phage vB_PaeM_PA5oct</name>
    <dbReference type="NCBI Taxonomy" id="2163605"/>
    <lineage>
        <taxon>Viruses</taxon>
        <taxon>Duplodnaviria</taxon>
        <taxon>Heunggongvirae</taxon>
        <taxon>Uroviricota</taxon>
        <taxon>Caudoviricetes</taxon>
        <taxon>Arenbergviridae</taxon>
        <taxon>Wroclawvirus</taxon>
        <taxon>Wroclawvirus PA5oct</taxon>
    </lineage>
</organism>
<evidence type="ECO:0000313" key="2">
    <source>
        <dbReference type="Proteomes" id="UP000316733"/>
    </source>
</evidence>
<protein>
    <submittedName>
        <fullName evidence="1">Uncharacterized protein</fullName>
    </submittedName>
</protein>
<evidence type="ECO:0000313" key="1">
    <source>
        <dbReference type="EMBL" id="QCG75933.1"/>
    </source>
</evidence>